<dbReference type="EMBL" id="BOPF01000023">
    <property type="protein sequence ID" value="GIJ48985.1"/>
    <property type="molecule type" value="Genomic_DNA"/>
</dbReference>
<evidence type="ECO:0000256" key="1">
    <source>
        <dbReference type="SAM" id="Phobius"/>
    </source>
</evidence>
<dbReference type="Proteomes" id="UP000619260">
    <property type="component" value="Unassembled WGS sequence"/>
</dbReference>
<protein>
    <submittedName>
        <fullName evidence="2">Uncharacterized protein</fullName>
    </submittedName>
</protein>
<organism evidence="2 3">
    <name type="scientific">Virgisporangium aliadipatigenens</name>
    <dbReference type="NCBI Taxonomy" id="741659"/>
    <lineage>
        <taxon>Bacteria</taxon>
        <taxon>Bacillati</taxon>
        <taxon>Actinomycetota</taxon>
        <taxon>Actinomycetes</taxon>
        <taxon>Micromonosporales</taxon>
        <taxon>Micromonosporaceae</taxon>
        <taxon>Virgisporangium</taxon>
    </lineage>
</organism>
<keyword evidence="1" id="KW-0812">Transmembrane</keyword>
<dbReference type="AlphaFoldDB" id="A0A8J4DS97"/>
<keyword evidence="1" id="KW-1133">Transmembrane helix</keyword>
<proteinExistence type="predicted"/>
<evidence type="ECO:0000313" key="2">
    <source>
        <dbReference type="EMBL" id="GIJ48985.1"/>
    </source>
</evidence>
<evidence type="ECO:0000313" key="3">
    <source>
        <dbReference type="Proteomes" id="UP000619260"/>
    </source>
</evidence>
<feature type="transmembrane region" description="Helical" evidence="1">
    <location>
        <begin position="541"/>
        <end position="561"/>
    </location>
</feature>
<comment type="caution">
    <text evidence="2">The sequence shown here is derived from an EMBL/GenBank/DDBJ whole genome shotgun (WGS) entry which is preliminary data.</text>
</comment>
<accession>A0A8J4DS97</accession>
<name>A0A8J4DS97_9ACTN</name>
<gene>
    <name evidence="2" type="ORF">Val02_58710</name>
</gene>
<reference evidence="2" key="1">
    <citation type="submission" date="2021-01" db="EMBL/GenBank/DDBJ databases">
        <title>Whole genome shotgun sequence of Virgisporangium aliadipatigenens NBRC 105644.</title>
        <authorList>
            <person name="Komaki H."/>
            <person name="Tamura T."/>
        </authorList>
    </citation>
    <scope>NUCLEOTIDE SEQUENCE</scope>
    <source>
        <strain evidence="2">NBRC 105644</strain>
    </source>
</reference>
<sequence>MTDIDLTIVRPAEGSEAFREAAPTLPAVATETVPHPVWSLRHVAVEGLGGHWCFAVRGRGPGYGAAGEVRFAFAPEEHPAAEVWVAGARAVAEEKLPDGEPDRRVLSDVLAALAMERPLLVVPGTPTAVAGVLRAVLSVLPRPVAAAWTWSTCALEESTTAPPLVTGQPLDGTHTVEATPDSGELHRFLKDARRINAFDDLVGHALTGTQHDLAEVIGRSAAPTLVALLDEIATELGSLTAEDVAGVLAAPTTAGLSRLQNRPDLVTTWAERHPADALRYLERDEVPTLRVAALAGLVSLQRTVADNVLGLPPADRPGWAEHLAALLTEFEPHRPNRVALMRELARPGGVLGDPERLGATHDWLRRLGLSPASEPELFPPRPGVVVADLDAEGLVSPRALAELRRAPKPARLLLDAATRARPMAPETAADVLAHAAALGATDLHEPAQALTQRATARRALVPAAGRRASARWLAALLDGLAAHGVPPESRRTALNGGLLALRARGGRDPLALPALREAGRELGLTDPEPAPSTSDGRLRGWLLRIGISALVLLLCALALFLSGAGRQHALAPPAGLPAAATKAPPATEVRATRKQQSTVDGPVSFTVVFESSFDADAAVAEFDRRVAGRGVAEVTLVGYGDSPLVARSRAEALRDLLRERRPAQFAAARVHPPRGRPADGHRLGSVEVTVRLA</sequence>
<keyword evidence="3" id="KW-1185">Reference proteome</keyword>
<keyword evidence="1" id="KW-0472">Membrane</keyword>
<dbReference type="RefSeq" id="WP_203902440.1">
    <property type="nucleotide sequence ID" value="NZ_BOPF01000023.1"/>
</dbReference>